<evidence type="ECO:0000259" key="9">
    <source>
        <dbReference type="PROSITE" id="PS50022"/>
    </source>
</evidence>
<evidence type="ECO:0000256" key="2">
    <source>
        <dbReference type="ARBA" id="ARBA00004308"/>
    </source>
</evidence>
<feature type="disulfide bond" evidence="8">
    <location>
        <begin position="605"/>
        <end position="620"/>
    </location>
</feature>
<dbReference type="SUPFAM" id="SSF49785">
    <property type="entry name" value="Galactose-binding domain-like"/>
    <property type="match status" value="3"/>
</dbReference>
<protein>
    <submittedName>
        <fullName evidence="11">Low-density lipoprotein receptor-related protein 2-like</fullName>
    </submittedName>
</protein>
<feature type="disulfide bond" evidence="8">
    <location>
        <begin position="510"/>
        <end position="522"/>
    </location>
</feature>
<dbReference type="GO" id="GO:0012505">
    <property type="term" value="C:endomembrane system"/>
    <property type="evidence" value="ECO:0007669"/>
    <property type="project" value="UniProtKB-SubCell"/>
</dbReference>
<feature type="disulfide bond" evidence="8">
    <location>
        <begin position="62"/>
        <end position="77"/>
    </location>
</feature>
<feature type="disulfide bond" evidence="8">
    <location>
        <begin position="102"/>
        <end position="117"/>
    </location>
</feature>
<dbReference type="Gene3D" id="2.60.120.260">
    <property type="entry name" value="Galactose-binding domain-like"/>
    <property type="match status" value="3"/>
</dbReference>
<dbReference type="OrthoDB" id="9990982at2759"/>
<dbReference type="InterPro" id="IPR008979">
    <property type="entry name" value="Galactose-bd-like_sf"/>
</dbReference>
<dbReference type="Pfam" id="PF00057">
    <property type="entry name" value="Ldl_recept_a"/>
    <property type="match status" value="7"/>
</dbReference>
<sequence length="1194" mass="132714">MVRTPKHHFTCEGLDVCINLERQCDGIYHCPDASDEASCSVCSVSSFKCPGADVCISQEKQCDYHSDCPDGSDEDNCQECSDSANTLKCGIGGACFELWQQCDGYTDCPNGLDEQNCDFPVCPLGMMDCEDGFPFPCLHEALMAKCDLSDCQGAFSAIAMNCISAVSHVHGWDFRECFSTEFKCEVTSICVPLSRVCDGVNDCGDVSDESCGVQRVDEGWLCVPGWFKCKSSTCIPGEGRCDGIRDCDDDSDESGCECTSVEFKCESDHKCVEPSQVCDSYNNCDDETDELLCKTCSEKDLFECGIGECIDKTSVCDGDKDCFSGIDEENCQKLIGFQWFECDGMKFSYNRFCDGFADCLDWDAKDEMNCATRGWLERSTSWVIDATSPFSPGYDAYNVLDGIIYIWYPVESGPWYIIFDLLVPYKLNKISIATEGGISAFKFQRSASSIRYEWEDVKVVTGAMTTTIPQEFGGFSATSRFWKLVITATGPENWQPWLDEVMFFGQRVVCGKDQFSCADGTCLMDTLLCNNQSDCSKGEDEEGCKGNCNSLQLECDDRCLPRYHVCDGVENCSNGIDENNCVSGGCGAKEFRCSNGACVMESQLCNGQLDCREGEDEDDCGDPPPPGHPLGLESRYIPDAFITSSSEYKTEFASFQARYTPASTTGYCWVPRSVEEQWLQVYLGKTTDVTGVAISGGGSNWDLGSWVTSFTLAFSMDGASWTPYKGNSSSVMIFPGNRDRYNKVSRPFPEPVTSRYIRLYPTGYEGWIALVMEVYVTNDEDTWLSQEGYFPLGVGIDPNNSGVAAKIPHHALRASSRADDFYPRQARLNNGEGLQQGACWSPGLNTDQWLQIQHDKIYKVMGVITQGAYNLDHWVTSYKLAFRNRLDVPTWTTYTNSDGDDGGMVFQGNTDSHRYVRNMLDSPVDALFTRFYPMTFHKQIAMRVEILVTDTVEINSQFSRCSDDASSVPEVFHSSQACDGRVDCSTGKDEANCDECAMECTTGSDDPCIPHGWICDGFKDCLDRKDEQRCFQVEEVLHDKWGSCSYDCPSVYGNAFCVPDVFNCDGNADCLEGEDEQRCDGFTSAPANEEATSIKIVYKQRMNRGVPITWEVTVVKNQPRNRPVVKSQGEVMMGVKNELEDFRMVKNVAKDLRVVKNLAVSLSLGTGQQQKQPEAKMQSLTYRVMDARTKPCFG</sequence>
<feature type="disulfide bond" evidence="8">
    <location>
        <begin position="24"/>
        <end position="39"/>
    </location>
</feature>
<dbReference type="Gene3D" id="2.40.128.620">
    <property type="match status" value="1"/>
</dbReference>
<gene>
    <name evidence="11" type="primary">LOC109462505</name>
</gene>
<dbReference type="Pfam" id="PF00754">
    <property type="entry name" value="F5_F8_type_C"/>
    <property type="match status" value="2"/>
</dbReference>
<dbReference type="SMART" id="SM00192">
    <property type="entry name" value="LDLa"/>
    <property type="match status" value="14"/>
</dbReference>
<dbReference type="GO" id="GO:0005886">
    <property type="term" value="C:plasma membrane"/>
    <property type="evidence" value="ECO:0007669"/>
    <property type="project" value="TreeGrafter"/>
</dbReference>
<keyword evidence="4" id="KW-0677">Repeat</keyword>
<feature type="disulfide bond" evidence="8">
    <location>
        <begin position="517"/>
        <end position="535"/>
    </location>
</feature>
<feature type="disulfide bond" evidence="8">
    <location>
        <begin position="529"/>
        <end position="544"/>
    </location>
</feature>
<evidence type="ECO:0000256" key="3">
    <source>
        <dbReference type="ARBA" id="ARBA00022692"/>
    </source>
</evidence>
<evidence type="ECO:0000256" key="7">
    <source>
        <dbReference type="ARBA" id="ARBA00023157"/>
    </source>
</evidence>
<comment type="caution">
    <text evidence="8">Lacks conserved residue(s) required for the propagation of feature annotation.</text>
</comment>
<organism evidence="10 11">
    <name type="scientific">Branchiostoma belcheri</name>
    <name type="common">Amphioxus</name>
    <dbReference type="NCBI Taxonomy" id="7741"/>
    <lineage>
        <taxon>Eukaryota</taxon>
        <taxon>Metazoa</taxon>
        <taxon>Chordata</taxon>
        <taxon>Cephalochordata</taxon>
        <taxon>Leptocardii</taxon>
        <taxon>Amphioxiformes</taxon>
        <taxon>Branchiostomatidae</taxon>
        <taxon>Branchiostoma</taxon>
    </lineage>
</organism>
<evidence type="ECO:0000313" key="10">
    <source>
        <dbReference type="Proteomes" id="UP000515135"/>
    </source>
</evidence>
<keyword evidence="6" id="KW-0472">Membrane</keyword>
<dbReference type="InterPro" id="IPR000421">
    <property type="entry name" value="FA58C"/>
</dbReference>
<dbReference type="PROSITE" id="PS50022">
    <property type="entry name" value="FA58C_3"/>
    <property type="match status" value="2"/>
</dbReference>
<feature type="domain" description="F5/8 type C" evidence="9">
    <location>
        <begin position="623"/>
        <end position="777"/>
    </location>
</feature>
<dbReference type="InterPro" id="IPR036055">
    <property type="entry name" value="LDL_receptor-like_sf"/>
</dbReference>
<dbReference type="CDD" id="cd00057">
    <property type="entry name" value="FA58C"/>
    <property type="match status" value="2"/>
</dbReference>
<dbReference type="InterPro" id="IPR050685">
    <property type="entry name" value="LDLR"/>
</dbReference>
<keyword evidence="3" id="KW-0812">Transmembrane</keyword>
<feature type="domain" description="F5/8 type C" evidence="9">
    <location>
        <begin position="795"/>
        <end position="949"/>
    </location>
</feature>
<feature type="disulfide bond" evidence="8">
    <location>
        <begin position="229"/>
        <end position="247"/>
    </location>
</feature>
<dbReference type="GO" id="GO:0016192">
    <property type="term" value="P:vesicle-mediated transport"/>
    <property type="evidence" value="ECO:0007669"/>
    <property type="project" value="UniProtKB-ARBA"/>
</dbReference>
<dbReference type="InterPro" id="IPR002172">
    <property type="entry name" value="LDrepeatLR_classA_rpt"/>
</dbReference>
<feature type="disulfide bond" evidence="8">
    <location>
        <begin position="241"/>
        <end position="256"/>
    </location>
</feature>
<evidence type="ECO:0000256" key="6">
    <source>
        <dbReference type="ARBA" id="ARBA00023136"/>
    </source>
</evidence>
<dbReference type="SMART" id="SM00231">
    <property type="entry name" value="FA58C"/>
    <property type="match status" value="2"/>
</dbReference>
<dbReference type="RefSeq" id="XP_019614617.1">
    <property type="nucleotide sequence ID" value="XM_019759058.1"/>
</dbReference>
<keyword evidence="10" id="KW-1185">Reference proteome</keyword>
<keyword evidence="7 8" id="KW-1015">Disulfide bond</keyword>
<evidence type="ECO:0000256" key="1">
    <source>
        <dbReference type="ARBA" id="ARBA00004167"/>
    </source>
</evidence>
<dbReference type="PANTHER" id="PTHR24270">
    <property type="entry name" value="LOW-DENSITY LIPOPROTEIN RECEPTOR-RELATED"/>
    <property type="match status" value="1"/>
</dbReference>
<dbReference type="PRINTS" id="PR00261">
    <property type="entry name" value="LDLRECEPTOR"/>
</dbReference>
<name>A0A6P4Y785_BRABE</name>
<proteinExistence type="predicted"/>
<dbReference type="KEGG" id="bbel:109462505"/>
<feature type="disulfide bond" evidence="8">
    <location>
        <begin position="566"/>
        <end position="581"/>
    </location>
</feature>
<dbReference type="Proteomes" id="UP000515135">
    <property type="component" value="Unplaced"/>
</dbReference>
<feature type="disulfide bond" evidence="8">
    <location>
        <begin position="593"/>
        <end position="611"/>
    </location>
</feature>
<dbReference type="PROSITE" id="PS01209">
    <property type="entry name" value="LDLRA_1"/>
    <property type="match status" value="2"/>
</dbReference>
<evidence type="ECO:0000256" key="8">
    <source>
        <dbReference type="PROSITE-ProRule" id="PRU00124"/>
    </source>
</evidence>
<feature type="disulfide bond" evidence="8">
    <location>
        <begin position="316"/>
        <end position="331"/>
    </location>
</feature>
<dbReference type="PROSITE" id="PS50068">
    <property type="entry name" value="LDLRA_2"/>
    <property type="match status" value="12"/>
</dbReference>
<dbReference type="SUPFAM" id="SSF57424">
    <property type="entry name" value="LDL receptor-like module"/>
    <property type="match status" value="10"/>
</dbReference>
<evidence type="ECO:0000256" key="4">
    <source>
        <dbReference type="ARBA" id="ARBA00022737"/>
    </source>
</evidence>
<dbReference type="Gene3D" id="4.10.400.10">
    <property type="entry name" value="Low-density Lipoprotein Receptor"/>
    <property type="match status" value="10"/>
</dbReference>
<evidence type="ECO:0000256" key="5">
    <source>
        <dbReference type="ARBA" id="ARBA00022989"/>
    </source>
</evidence>
<evidence type="ECO:0000313" key="11">
    <source>
        <dbReference type="RefSeq" id="XP_019614617.1"/>
    </source>
</evidence>
<feature type="disulfide bond" evidence="8">
    <location>
        <begin position="1015"/>
        <end position="1030"/>
    </location>
</feature>
<feature type="disulfide bond" evidence="8">
    <location>
        <begin position="1064"/>
        <end position="1079"/>
    </location>
</feature>
<keyword evidence="5" id="KW-1133">Transmembrane helix</keyword>
<feature type="disulfide bond" evidence="8">
    <location>
        <begin position="278"/>
        <end position="293"/>
    </location>
</feature>
<feature type="disulfide bond" evidence="8">
    <location>
        <begin position="586"/>
        <end position="598"/>
    </location>
</feature>
<dbReference type="InterPro" id="IPR023415">
    <property type="entry name" value="LDLR_class-A_CS"/>
</dbReference>
<reference evidence="11" key="1">
    <citation type="submission" date="2025-08" db="UniProtKB">
        <authorList>
            <consortium name="RefSeq"/>
        </authorList>
    </citation>
    <scope>IDENTIFICATION</scope>
    <source>
        <tissue evidence="11">Gonad</tissue>
    </source>
</reference>
<accession>A0A6P4Y785</accession>
<dbReference type="CDD" id="cd00112">
    <property type="entry name" value="LDLa"/>
    <property type="match status" value="10"/>
</dbReference>
<comment type="subcellular location">
    <subcellularLocation>
        <location evidence="2">Endomembrane system</location>
    </subcellularLocation>
    <subcellularLocation>
        <location evidence="1">Membrane</location>
        <topology evidence="1">Single-pass membrane protein</topology>
    </subcellularLocation>
</comment>
<feature type="disulfide bond" evidence="8">
    <location>
        <begin position="222"/>
        <end position="234"/>
    </location>
</feature>
<dbReference type="AlphaFoldDB" id="A0A6P4Y785"/>
<dbReference type="Gene3D" id="4.10.1220.10">
    <property type="entry name" value="EGF-type module"/>
    <property type="match status" value="1"/>
</dbReference>
<dbReference type="GeneID" id="109462505"/>
<feature type="disulfide bond" evidence="8">
    <location>
        <begin position="304"/>
        <end position="322"/>
    </location>
</feature>